<dbReference type="Pfam" id="PF02769">
    <property type="entry name" value="AIRS_C"/>
    <property type="match status" value="1"/>
</dbReference>
<dbReference type="InterPro" id="IPR010918">
    <property type="entry name" value="PurM-like_C_dom"/>
</dbReference>
<comment type="caution">
    <text evidence="4">The sequence shown here is derived from an EMBL/GenBank/DDBJ whole genome shotgun (WGS) entry which is preliminary data.</text>
</comment>
<evidence type="ECO:0000259" key="3">
    <source>
        <dbReference type="Pfam" id="PF02769"/>
    </source>
</evidence>
<evidence type="ECO:0000259" key="2">
    <source>
        <dbReference type="Pfam" id="PF00586"/>
    </source>
</evidence>
<evidence type="ECO:0000313" key="4">
    <source>
        <dbReference type="EMBL" id="MCL9817844.1"/>
    </source>
</evidence>
<dbReference type="SUPFAM" id="SSF56042">
    <property type="entry name" value="PurM C-terminal domain-like"/>
    <property type="match status" value="1"/>
</dbReference>
<gene>
    <name evidence="4" type="ORF">AArcSt2_12925</name>
</gene>
<dbReference type="Proteomes" id="UP001203207">
    <property type="component" value="Unassembled WGS sequence"/>
</dbReference>
<protein>
    <submittedName>
        <fullName evidence="4">AIR synthase family protein</fullName>
    </submittedName>
</protein>
<dbReference type="InterPro" id="IPR036921">
    <property type="entry name" value="PurM-like_N_sf"/>
</dbReference>
<dbReference type="InterPro" id="IPR011854">
    <property type="entry name" value="HypE"/>
</dbReference>
<evidence type="ECO:0000256" key="1">
    <source>
        <dbReference type="ARBA" id="ARBA00006243"/>
    </source>
</evidence>
<dbReference type="InterPro" id="IPR016188">
    <property type="entry name" value="PurM-like_N"/>
</dbReference>
<dbReference type="AlphaFoldDB" id="A0AAE3KCG3"/>
<proteinExistence type="inferred from homology"/>
<dbReference type="Gene3D" id="3.30.1330.10">
    <property type="entry name" value="PurM-like, N-terminal domain"/>
    <property type="match status" value="1"/>
</dbReference>
<dbReference type="CDD" id="cd06061">
    <property type="entry name" value="PurM-like1"/>
    <property type="match status" value="1"/>
</dbReference>
<dbReference type="SUPFAM" id="SSF55326">
    <property type="entry name" value="PurM N-terminal domain-like"/>
    <property type="match status" value="1"/>
</dbReference>
<dbReference type="InterPro" id="IPR036676">
    <property type="entry name" value="PurM-like_C_sf"/>
</dbReference>
<dbReference type="PANTHER" id="PTHR30303:SF4">
    <property type="entry name" value="HYDROGENASE EXPRESSION_FORMATION PROTEIN HYPE"/>
    <property type="match status" value="1"/>
</dbReference>
<dbReference type="PANTHER" id="PTHR30303">
    <property type="entry name" value="HYDROGENASE ISOENZYMES FORMATION PROTEIN HYPE"/>
    <property type="match status" value="1"/>
</dbReference>
<feature type="domain" description="PurM-like N-terminal" evidence="2">
    <location>
        <begin position="31"/>
        <end position="135"/>
    </location>
</feature>
<accession>A0AAE3KCG3</accession>
<dbReference type="EMBL" id="JAKRVX010000006">
    <property type="protein sequence ID" value="MCL9817844.1"/>
    <property type="molecule type" value="Genomic_DNA"/>
</dbReference>
<dbReference type="GO" id="GO:0051604">
    <property type="term" value="P:protein maturation"/>
    <property type="evidence" value="ECO:0007669"/>
    <property type="project" value="TreeGrafter"/>
</dbReference>
<evidence type="ECO:0000313" key="5">
    <source>
        <dbReference type="Proteomes" id="UP001203207"/>
    </source>
</evidence>
<reference evidence="4" key="2">
    <citation type="submission" date="2022-02" db="EMBL/GenBank/DDBJ databases">
        <authorList>
            <person name="Elcheninov A.G."/>
            <person name="Sorokin D.Y."/>
            <person name="Kublanov I.V."/>
        </authorList>
    </citation>
    <scope>NUCLEOTIDE SEQUENCE</scope>
    <source>
        <strain evidence="4">AArc-St2</strain>
    </source>
</reference>
<dbReference type="RefSeq" id="WP_250585224.1">
    <property type="nucleotide sequence ID" value="NZ_JAKRVX010000006.1"/>
</dbReference>
<dbReference type="Gene3D" id="3.90.650.10">
    <property type="entry name" value="PurM-like C-terminal domain"/>
    <property type="match status" value="1"/>
</dbReference>
<name>A0AAE3KCG3_9EURY</name>
<sequence>MIGKLDPDVLARVLARTGAPNDAVQTGATYGEDAAAIDLGDAILVVSSDPISLASESAGTLAVPIAANDVAASGADPEFLTNVLFLPSDDPALLKTLTTQLDEAATAIGATIVGGHTEYLPELSRPTLSITCFGRTDRFIPTGGAAPGDTIILTKGAAIEGTAILASDFESTLLDRGVEPEIIERAQTFVDEISVLPESRLLRSVATAMHDPTEGGVRAGLCEMAAASAVDLHISREQIRIRDETKQICDAMAVDPLSIFGSGALLAAVPSESADAALTSLQTNGIDATSIGTARSPTDDETGAVVLDRTRITDPGKDELYPLWE</sequence>
<feature type="domain" description="PurM-like C-terminal" evidence="3">
    <location>
        <begin position="147"/>
        <end position="294"/>
    </location>
</feature>
<reference evidence="4" key="1">
    <citation type="journal article" date="2022" name="Syst. Appl. Microbiol.">
        <title>Natronocalculus amylovorans gen. nov., sp. nov., and Natranaeroarchaeum aerophilus sp. nov., dominant culturable amylolytic natronoarchaea from hypersaline soda lakes in southwestern Siberia.</title>
        <authorList>
            <person name="Sorokin D.Y."/>
            <person name="Elcheninov A.G."/>
            <person name="Khizhniak T.V."/>
            <person name="Koenen M."/>
            <person name="Bale N.J."/>
            <person name="Damste J.S.S."/>
            <person name="Kublanov I.V."/>
        </authorList>
    </citation>
    <scope>NUCLEOTIDE SEQUENCE</scope>
    <source>
        <strain evidence="4">AArc-St2</strain>
    </source>
</reference>
<dbReference type="PIRSF" id="PIRSF005644">
    <property type="entry name" value="Hdrgns_mtr_HypE"/>
    <property type="match status" value="1"/>
</dbReference>
<organism evidence="4 5">
    <name type="scientific">Natronocalculus amylovorans</name>
    <dbReference type="NCBI Taxonomy" id="2917812"/>
    <lineage>
        <taxon>Archaea</taxon>
        <taxon>Methanobacteriati</taxon>
        <taxon>Methanobacteriota</taxon>
        <taxon>Stenosarchaea group</taxon>
        <taxon>Halobacteria</taxon>
        <taxon>Halobacteriales</taxon>
        <taxon>Haloferacaceae</taxon>
        <taxon>Natronocalculus</taxon>
    </lineage>
</organism>
<dbReference type="Pfam" id="PF00586">
    <property type="entry name" value="AIRS"/>
    <property type="match status" value="1"/>
</dbReference>
<comment type="similarity">
    <text evidence="1">Belongs to the HypE family.</text>
</comment>
<keyword evidence="5" id="KW-1185">Reference proteome</keyword>